<dbReference type="FunFam" id="3.40.30.10:FF:000142">
    <property type="entry name" value="Elongation factor 1 gamma"/>
    <property type="match status" value="1"/>
</dbReference>
<dbReference type="PANTHER" id="PTHR43986:SF1">
    <property type="entry name" value="ELONGATION FACTOR 1-GAMMA"/>
    <property type="match status" value="1"/>
</dbReference>
<dbReference type="AlphaFoldDB" id="A0A9W8WRM8"/>
<evidence type="ECO:0000313" key="4">
    <source>
        <dbReference type="EMBL" id="KAJ4331437.1"/>
    </source>
</evidence>
<dbReference type="CDD" id="cd03181">
    <property type="entry name" value="GST_C_EF1Bgamma_like"/>
    <property type="match status" value="1"/>
</dbReference>
<keyword evidence="4" id="KW-0378">Hydrolase</keyword>
<comment type="caution">
    <text evidence="4">The sequence shown here is derived from an EMBL/GenBank/DDBJ whole genome shotgun (WGS) entry which is preliminary data.</text>
</comment>
<dbReference type="Proteomes" id="UP001140562">
    <property type="component" value="Unassembled WGS sequence"/>
</dbReference>
<dbReference type="GO" id="GO:0004114">
    <property type="term" value="F:3',5'-cyclic-nucleotide phosphodiesterase activity"/>
    <property type="evidence" value="ECO:0007669"/>
    <property type="project" value="UniProtKB-EC"/>
</dbReference>
<keyword evidence="5" id="KW-1185">Reference proteome</keyword>
<dbReference type="PROSITE" id="PS50405">
    <property type="entry name" value="GST_CTER"/>
    <property type="match status" value="1"/>
</dbReference>
<accession>A0A9W8WRM8</accession>
<dbReference type="Gene3D" id="1.20.1050.10">
    <property type="match status" value="1"/>
</dbReference>
<dbReference type="InterPro" id="IPR036282">
    <property type="entry name" value="Glutathione-S-Trfase_C_sf"/>
</dbReference>
<feature type="domain" description="GST C-terminal" evidence="3">
    <location>
        <begin position="61"/>
        <end position="190"/>
    </location>
</feature>
<dbReference type="Pfam" id="PF00043">
    <property type="entry name" value="GST_C"/>
    <property type="match status" value="1"/>
</dbReference>
<keyword evidence="4" id="KW-0251">Elongation factor</keyword>
<keyword evidence="4" id="KW-0648">Protein biosynthesis</keyword>
<dbReference type="SUPFAM" id="SSF52833">
    <property type="entry name" value="Thioredoxin-like"/>
    <property type="match status" value="1"/>
</dbReference>
<evidence type="ECO:0000256" key="1">
    <source>
        <dbReference type="ARBA" id="ARBA00007409"/>
    </source>
</evidence>
<dbReference type="GO" id="GO:0003746">
    <property type="term" value="F:translation elongation factor activity"/>
    <property type="evidence" value="ECO:0007669"/>
    <property type="project" value="UniProtKB-KW"/>
</dbReference>
<dbReference type="InterPro" id="IPR004045">
    <property type="entry name" value="Glutathione_S-Trfase_N"/>
</dbReference>
<comment type="similarity">
    <text evidence="1 2">Belongs to the GST superfamily.</text>
</comment>
<evidence type="ECO:0000256" key="2">
    <source>
        <dbReference type="RuleBase" id="RU003494"/>
    </source>
</evidence>
<dbReference type="Gene3D" id="3.40.30.10">
    <property type="entry name" value="Glutaredoxin"/>
    <property type="match status" value="1"/>
</dbReference>
<dbReference type="InterPro" id="IPR036249">
    <property type="entry name" value="Thioredoxin-like_sf"/>
</dbReference>
<dbReference type="OrthoDB" id="249703at2759"/>
<dbReference type="GO" id="GO:0005737">
    <property type="term" value="C:cytoplasm"/>
    <property type="evidence" value="ECO:0007669"/>
    <property type="project" value="TreeGrafter"/>
</dbReference>
<proteinExistence type="inferred from homology"/>
<dbReference type="EMBL" id="JAPEUV010000150">
    <property type="protein sequence ID" value="KAJ4331437.1"/>
    <property type="molecule type" value="Genomic_DNA"/>
</dbReference>
<reference evidence="4" key="1">
    <citation type="submission" date="2022-10" db="EMBL/GenBank/DDBJ databases">
        <title>Tapping the CABI collections for fungal endophytes: first genome assemblies for Collariella, Neodidymelliopsis, Ascochyta clinopodiicola, Didymella pomorum, Didymosphaeria variabile, Neocosmospora piperis and Neocucurbitaria cava.</title>
        <authorList>
            <person name="Hill R."/>
        </authorList>
    </citation>
    <scope>NUCLEOTIDE SEQUENCE</scope>
    <source>
        <strain evidence="4">IMI 360193</strain>
    </source>
</reference>
<evidence type="ECO:0000313" key="5">
    <source>
        <dbReference type="Proteomes" id="UP001140562"/>
    </source>
</evidence>
<dbReference type="InterPro" id="IPR004046">
    <property type="entry name" value="GST_C"/>
</dbReference>
<dbReference type="InterPro" id="IPR010987">
    <property type="entry name" value="Glutathione-S-Trfase_C-like"/>
</dbReference>
<name>A0A9W8WRM8_9PLEO</name>
<dbReference type="GO" id="GO:0005634">
    <property type="term" value="C:nucleus"/>
    <property type="evidence" value="ECO:0007669"/>
    <property type="project" value="TreeGrafter"/>
</dbReference>
<evidence type="ECO:0000259" key="3">
    <source>
        <dbReference type="PROSITE" id="PS50405"/>
    </source>
</evidence>
<dbReference type="Pfam" id="PF02798">
    <property type="entry name" value="GST_N"/>
    <property type="match status" value="1"/>
</dbReference>
<dbReference type="SUPFAM" id="SSF47616">
    <property type="entry name" value="GST C-terminal domain-like"/>
    <property type="match status" value="1"/>
</dbReference>
<sequence>MSFGTLYSYIGNTRTTALLAVAKENNLDIKFIETNPHKGIPDSYLKFNPLGKIPTFVASDGKQDNADILHWMSFGNSEVLVPLSGWFAPLIGRAPYVKSQVAKSRAQTLKAVQVLEDHLLRRTFLVGERVTLADLFVASIIERAFEYVLDRKWREEHPNVTRWFETVHNVPCYAAIAGEAVFIEEAIKVADVKAGNT</sequence>
<dbReference type="PANTHER" id="PTHR43986">
    <property type="entry name" value="ELONGATION FACTOR 1-GAMMA"/>
    <property type="match status" value="1"/>
</dbReference>
<organism evidence="4 5">
    <name type="scientific">Didymella glomerata</name>
    <dbReference type="NCBI Taxonomy" id="749621"/>
    <lineage>
        <taxon>Eukaryota</taxon>
        <taxon>Fungi</taxon>
        <taxon>Dikarya</taxon>
        <taxon>Ascomycota</taxon>
        <taxon>Pezizomycotina</taxon>
        <taxon>Dothideomycetes</taxon>
        <taxon>Pleosporomycetidae</taxon>
        <taxon>Pleosporales</taxon>
        <taxon>Pleosporineae</taxon>
        <taxon>Didymellaceae</taxon>
        <taxon>Didymella</taxon>
    </lineage>
</organism>
<dbReference type="FunFam" id="1.20.1050.10:FF:000006">
    <property type="entry name" value="Elongation factor 1 gamma"/>
    <property type="match status" value="1"/>
</dbReference>
<dbReference type="InterPro" id="IPR050802">
    <property type="entry name" value="EF-GSTs"/>
</dbReference>
<dbReference type="EC" id="3.1.4.17" evidence="4"/>
<gene>
    <name evidence="4" type="primary">TEF4_3</name>
    <name evidence="4" type="ORF">N0V87_009181</name>
</gene>
<protein>
    <submittedName>
        <fullName evidence="4">Elongation factor EF-1 gamma subunit</fullName>
        <ecNumber evidence="4">3.1.4.17</ecNumber>
    </submittedName>
</protein>